<evidence type="ECO:0000256" key="6">
    <source>
        <dbReference type="SAM" id="Phobius"/>
    </source>
</evidence>
<feature type="transmembrane region" description="Helical" evidence="6">
    <location>
        <begin position="117"/>
        <end position="137"/>
    </location>
</feature>
<proteinExistence type="predicted"/>
<evidence type="ECO:0000313" key="8">
    <source>
        <dbReference type="Proteomes" id="UP001316189"/>
    </source>
</evidence>
<feature type="transmembrane region" description="Helical" evidence="6">
    <location>
        <begin position="181"/>
        <end position="203"/>
    </location>
</feature>
<evidence type="ECO:0000313" key="7">
    <source>
        <dbReference type="EMBL" id="UUI76613.1"/>
    </source>
</evidence>
<reference evidence="7 8" key="1">
    <citation type="submission" date="2022-07" db="EMBL/GenBank/DDBJ databases">
        <title>Novel species in genus cellulomonas.</title>
        <authorList>
            <person name="Ye L."/>
        </authorList>
    </citation>
    <scope>NUCLEOTIDE SEQUENCE [LARGE SCALE GENOMIC DNA]</scope>
    <source>
        <strain evidence="8">zg-Y338</strain>
    </source>
</reference>
<sequence>MTTRIVAWAPSAALAAMLLAPYLAALRLRPATLRPHPPWRTAAWVCGATLAAAAVSPVVTALAHNDHRAHMAQHLVLGMYAPVALVAGVPLALALGSTPAHVGRRMSHVLRSRLARCATHPVTGAVLSVGALFALYLTPLYALSHAHPALGWAVLVHFLLAGYLFAWSIAGADPAPHRPAFATRLAVLVVAAGAHAYLAKTLFARATEDGGLHHGSLAEAARWMYYGGDGAEILLATLLFAAWYRQRDPVRGMAARAGVSHP</sequence>
<organism evidence="7 8">
    <name type="scientific">Cellulomonas chengniuliangii</name>
    <dbReference type="NCBI Taxonomy" id="2968084"/>
    <lineage>
        <taxon>Bacteria</taxon>
        <taxon>Bacillati</taxon>
        <taxon>Actinomycetota</taxon>
        <taxon>Actinomycetes</taxon>
        <taxon>Micrococcales</taxon>
        <taxon>Cellulomonadaceae</taxon>
        <taxon>Cellulomonas</taxon>
    </lineage>
</organism>
<comment type="subcellular location">
    <subcellularLocation>
        <location evidence="1">Cell membrane</location>
        <topology evidence="1">Multi-pass membrane protein</topology>
    </subcellularLocation>
</comment>
<evidence type="ECO:0000256" key="4">
    <source>
        <dbReference type="ARBA" id="ARBA00022989"/>
    </source>
</evidence>
<feature type="transmembrane region" description="Helical" evidence="6">
    <location>
        <begin position="41"/>
        <end position="63"/>
    </location>
</feature>
<evidence type="ECO:0000256" key="5">
    <source>
        <dbReference type="ARBA" id="ARBA00023136"/>
    </source>
</evidence>
<evidence type="ECO:0000256" key="2">
    <source>
        <dbReference type="ARBA" id="ARBA00022475"/>
    </source>
</evidence>
<protein>
    <submittedName>
        <fullName evidence="7">Cytochrome c oxidase assembly protein</fullName>
    </submittedName>
</protein>
<evidence type="ECO:0000256" key="1">
    <source>
        <dbReference type="ARBA" id="ARBA00004651"/>
    </source>
</evidence>
<dbReference type="RefSeq" id="WP_227568896.1">
    <property type="nucleotide sequence ID" value="NZ_CP101988.1"/>
</dbReference>
<accession>A0ABY5L7Q2</accession>
<keyword evidence="4 6" id="KW-1133">Transmembrane helix</keyword>
<feature type="transmembrane region" description="Helical" evidence="6">
    <location>
        <begin position="75"/>
        <end position="96"/>
    </location>
</feature>
<keyword evidence="3 6" id="KW-0812">Transmembrane</keyword>
<name>A0ABY5L7Q2_9CELL</name>
<feature type="transmembrane region" description="Helical" evidence="6">
    <location>
        <begin position="149"/>
        <end position="169"/>
    </location>
</feature>
<keyword evidence="8" id="KW-1185">Reference proteome</keyword>
<gene>
    <name evidence="7" type="ORF">NP064_06935</name>
</gene>
<dbReference type="Proteomes" id="UP001316189">
    <property type="component" value="Chromosome"/>
</dbReference>
<keyword evidence="5 6" id="KW-0472">Membrane</keyword>
<evidence type="ECO:0000256" key="3">
    <source>
        <dbReference type="ARBA" id="ARBA00022692"/>
    </source>
</evidence>
<dbReference type="InterPro" id="IPR019108">
    <property type="entry name" value="Caa3_assmbl_CtaG-rel"/>
</dbReference>
<dbReference type="Pfam" id="PF09678">
    <property type="entry name" value="Caa3_CtaG"/>
    <property type="match status" value="1"/>
</dbReference>
<feature type="transmembrane region" description="Helical" evidence="6">
    <location>
        <begin position="223"/>
        <end position="244"/>
    </location>
</feature>
<dbReference type="EMBL" id="CP101988">
    <property type="protein sequence ID" value="UUI76613.1"/>
    <property type="molecule type" value="Genomic_DNA"/>
</dbReference>
<feature type="transmembrane region" description="Helical" evidence="6">
    <location>
        <begin position="6"/>
        <end position="29"/>
    </location>
</feature>
<keyword evidence="2" id="KW-1003">Cell membrane</keyword>